<dbReference type="PANTHER" id="PTHR37984:SF5">
    <property type="entry name" value="PROTEIN NYNRIN-LIKE"/>
    <property type="match status" value="1"/>
</dbReference>
<evidence type="ECO:0000256" key="5">
    <source>
        <dbReference type="ARBA" id="ARBA00022801"/>
    </source>
</evidence>
<evidence type="ECO:0000259" key="9">
    <source>
        <dbReference type="Pfam" id="PF17919"/>
    </source>
</evidence>
<name>A0AAV2FE00_9ROSI</name>
<dbReference type="InterPro" id="IPR041577">
    <property type="entry name" value="RT_RNaseH_2"/>
</dbReference>
<organism evidence="10 11">
    <name type="scientific">Linum trigynum</name>
    <dbReference type="NCBI Taxonomy" id="586398"/>
    <lineage>
        <taxon>Eukaryota</taxon>
        <taxon>Viridiplantae</taxon>
        <taxon>Streptophyta</taxon>
        <taxon>Embryophyta</taxon>
        <taxon>Tracheophyta</taxon>
        <taxon>Spermatophyta</taxon>
        <taxon>Magnoliopsida</taxon>
        <taxon>eudicotyledons</taxon>
        <taxon>Gunneridae</taxon>
        <taxon>Pentapetalae</taxon>
        <taxon>rosids</taxon>
        <taxon>fabids</taxon>
        <taxon>Malpighiales</taxon>
        <taxon>Linaceae</taxon>
        <taxon>Linum</taxon>
    </lineage>
</organism>
<dbReference type="Pfam" id="PF17919">
    <property type="entry name" value="RT_RNaseH_2"/>
    <property type="match status" value="1"/>
</dbReference>
<keyword evidence="7" id="KW-0511">Multifunctional enzyme</keyword>
<dbReference type="Pfam" id="PF17917">
    <property type="entry name" value="RT_RNaseH"/>
    <property type="match status" value="1"/>
</dbReference>
<keyword evidence="6" id="KW-0695">RNA-directed DNA polymerase</keyword>
<dbReference type="AlphaFoldDB" id="A0AAV2FE00"/>
<evidence type="ECO:0000256" key="4">
    <source>
        <dbReference type="ARBA" id="ARBA00022759"/>
    </source>
</evidence>
<evidence type="ECO:0000256" key="7">
    <source>
        <dbReference type="ARBA" id="ARBA00023268"/>
    </source>
</evidence>
<dbReference type="Proteomes" id="UP001497516">
    <property type="component" value="Chromosome 6"/>
</dbReference>
<dbReference type="GO" id="GO:0004519">
    <property type="term" value="F:endonuclease activity"/>
    <property type="evidence" value="ECO:0007669"/>
    <property type="project" value="UniProtKB-KW"/>
</dbReference>
<dbReference type="EMBL" id="OZ034819">
    <property type="protein sequence ID" value="CAL1396249.1"/>
    <property type="molecule type" value="Genomic_DNA"/>
</dbReference>
<evidence type="ECO:0000313" key="10">
    <source>
        <dbReference type="EMBL" id="CAL1396249.1"/>
    </source>
</evidence>
<keyword evidence="11" id="KW-1185">Reference proteome</keyword>
<dbReference type="PANTHER" id="PTHR37984">
    <property type="entry name" value="PROTEIN CBG26694"/>
    <property type="match status" value="1"/>
</dbReference>
<feature type="domain" description="Reverse transcriptase/retrotransposon-derived protein RNase H-like" evidence="9">
    <location>
        <begin position="20"/>
        <end position="64"/>
    </location>
</feature>
<dbReference type="GO" id="GO:0003964">
    <property type="term" value="F:RNA-directed DNA polymerase activity"/>
    <property type="evidence" value="ECO:0007669"/>
    <property type="project" value="UniProtKB-KW"/>
</dbReference>
<accession>A0AAV2FE00</accession>
<sequence>MIARSLKNLLKKGVFERTLEANTTVQRLKQAMTSTRTLAMLDFSRLLVIEADASGRGIGAVLSQAIITAVHIWRPYLLGQKFHIYTDHQSLRNLLEQQVSTPDQHKWVYKLLGYNYKIHYRPGPTNVVADGPSRK</sequence>
<evidence type="ECO:0000256" key="1">
    <source>
        <dbReference type="ARBA" id="ARBA00022679"/>
    </source>
</evidence>
<evidence type="ECO:0000259" key="8">
    <source>
        <dbReference type="Pfam" id="PF17917"/>
    </source>
</evidence>
<evidence type="ECO:0000256" key="6">
    <source>
        <dbReference type="ARBA" id="ARBA00022918"/>
    </source>
</evidence>
<dbReference type="InterPro" id="IPR041373">
    <property type="entry name" value="RT_RNaseH"/>
</dbReference>
<keyword evidence="1" id="KW-0808">Transferase</keyword>
<evidence type="ECO:0000256" key="2">
    <source>
        <dbReference type="ARBA" id="ARBA00022695"/>
    </source>
</evidence>
<keyword evidence="3" id="KW-0540">Nuclease</keyword>
<evidence type="ECO:0000313" key="11">
    <source>
        <dbReference type="Proteomes" id="UP001497516"/>
    </source>
</evidence>
<evidence type="ECO:0008006" key="12">
    <source>
        <dbReference type="Google" id="ProtNLM"/>
    </source>
</evidence>
<keyword evidence="5" id="KW-0378">Hydrolase</keyword>
<reference evidence="10 11" key="1">
    <citation type="submission" date="2024-04" db="EMBL/GenBank/DDBJ databases">
        <authorList>
            <person name="Fracassetti M."/>
        </authorList>
    </citation>
    <scope>NUCLEOTIDE SEQUENCE [LARGE SCALE GENOMIC DNA]</scope>
</reference>
<feature type="domain" description="Reverse transcriptase RNase H-like" evidence="8">
    <location>
        <begin position="65"/>
        <end position="114"/>
    </location>
</feature>
<protein>
    <recommendedName>
        <fullName evidence="12">Reverse transcriptase RNase H-like domain-containing protein</fullName>
    </recommendedName>
</protein>
<keyword evidence="4" id="KW-0255">Endonuclease</keyword>
<dbReference type="GO" id="GO:0016787">
    <property type="term" value="F:hydrolase activity"/>
    <property type="evidence" value="ECO:0007669"/>
    <property type="project" value="UniProtKB-KW"/>
</dbReference>
<proteinExistence type="predicted"/>
<keyword evidence="2" id="KW-0548">Nucleotidyltransferase</keyword>
<dbReference type="SUPFAM" id="SSF56672">
    <property type="entry name" value="DNA/RNA polymerases"/>
    <property type="match status" value="1"/>
</dbReference>
<dbReference type="InterPro" id="IPR043502">
    <property type="entry name" value="DNA/RNA_pol_sf"/>
</dbReference>
<gene>
    <name evidence="10" type="ORF">LTRI10_LOCUS36629</name>
</gene>
<evidence type="ECO:0000256" key="3">
    <source>
        <dbReference type="ARBA" id="ARBA00022722"/>
    </source>
</evidence>
<dbReference type="InterPro" id="IPR050951">
    <property type="entry name" value="Retrovirus_Pol_polyprotein"/>
</dbReference>
<dbReference type="CDD" id="cd09274">
    <property type="entry name" value="RNase_HI_RT_Ty3"/>
    <property type="match status" value="1"/>
</dbReference>